<dbReference type="Pfam" id="PF12937">
    <property type="entry name" value="F-box-like"/>
    <property type="match status" value="1"/>
</dbReference>
<reference evidence="2" key="1">
    <citation type="submission" date="2023-03" db="EMBL/GenBank/DDBJ databases">
        <title>Massive genome expansion in bonnet fungi (Mycena s.s.) driven by repeated elements and novel gene families across ecological guilds.</title>
        <authorList>
            <consortium name="Lawrence Berkeley National Laboratory"/>
            <person name="Harder C.B."/>
            <person name="Miyauchi S."/>
            <person name="Viragh M."/>
            <person name="Kuo A."/>
            <person name="Thoen E."/>
            <person name="Andreopoulos B."/>
            <person name="Lu D."/>
            <person name="Skrede I."/>
            <person name="Drula E."/>
            <person name="Henrissat B."/>
            <person name="Morin E."/>
            <person name="Kohler A."/>
            <person name="Barry K."/>
            <person name="LaButti K."/>
            <person name="Morin E."/>
            <person name="Salamov A."/>
            <person name="Lipzen A."/>
            <person name="Mereny Z."/>
            <person name="Hegedus B."/>
            <person name="Baldrian P."/>
            <person name="Stursova M."/>
            <person name="Weitz H."/>
            <person name="Taylor A."/>
            <person name="Grigoriev I.V."/>
            <person name="Nagy L.G."/>
            <person name="Martin F."/>
            <person name="Kauserud H."/>
        </authorList>
    </citation>
    <scope>NUCLEOTIDE SEQUENCE</scope>
    <source>
        <strain evidence="2">CBHHK067</strain>
    </source>
</reference>
<evidence type="ECO:0000313" key="3">
    <source>
        <dbReference type="Proteomes" id="UP001221757"/>
    </source>
</evidence>
<feature type="domain" description="F-box" evidence="1">
    <location>
        <begin position="99"/>
        <end position="174"/>
    </location>
</feature>
<comment type="caution">
    <text evidence="2">The sequence shown here is derived from an EMBL/GenBank/DDBJ whole genome shotgun (WGS) entry which is preliminary data.</text>
</comment>
<dbReference type="Proteomes" id="UP001221757">
    <property type="component" value="Unassembled WGS sequence"/>
</dbReference>
<dbReference type="Gene3D" id="3.80.10.10">
    <property type="entry name" value="Ribonuclease Inhibitor"/>
    <property type="match status" value="1"/>
</dbReference>
<gene>
    <name evidence="2" type="ORF">B0H17DRAFT_1188668</name>
</gene>
<organism evidence="2 3">
    <name type="scientific">Mycena rosella</name>
    <name type="common">Pink bonnet</name>
    <name type="synonym">Agaricus rosellus</name>
    <dbReference type="NCBI Taxonomy" id="1033263"/>
    <lineage>
        <taxon>Eukaryota</taxon>
        <taxon>Fungi</taxon>
        <taxon>Dikarya</taxon>
        <taxon>Basidiomycota</taxon>
        <taxon>Agaricomycotina</taxon>
        <taxon>Agaricomycetes</taxon>
        <taxon>Agaricomycetidae</taxon>
        <taxon>Agaricales</taxon>
        <taxon>Marasmiineae</taxon>
        <taxon>Mycenaceae</taxon>
        <taxon>Mycena</taxon>
    </lineage>
</organism>
<name>A0AAD7FEB6_MYCRO</name>
<dbReference type="AlphaFoldDB" id="A0AAD7FEB6"/>
<dbReference type="Gene3D" id="1.20.1280.50">
    <property type="match status" value="1"/>
</dbReference>
<protein>
    <recommendedName>
        <fullName evidence="1">F-box domain-containing protein</fullName>
    </recommendedName>
</protein>
<accession>A0AAD7FEB6</accession>
<dbReference type="EMBL" id="JARKIE010000744">
    <property type="protein sequence ID" value="KAJ7618943.1"/>
    <property type="molecule type" value="Genomic_DNA"/>
</dbReference>
<evidence type="ECO:0000259" key="1">
    <source>
        <dbReference type="Pfam" id="PF12937"/>
    </source>
</evidence>
<sequence length="576" mass="63282">MAHPSQISLCHSCDNAFTQSTLLPSATQSAALLTVLRTNCGHSQTAAMRAVIAAAPAELARYNEELARLDAIFEPIVAGRKALQKLYDECVCVVRAPVRQLPNEILVEIFSFCRDADTSPTVTLEPVALHHWEHAATAELRRVAGGALVSLAQVCAKWHRVVLGTPQLWSCITLDLRCWTLPVETMRAGARHGQMIQLLKAALARGQQTPLTMQVSSVGEFHPHALQVLALSARRWRHVSLAMDCAMLKNLSPVAGSLPLLETFMIQPLSEDEEVLADVIRYFSRAPRLRRVEFSGPLAVAASLPLAQLQRCGYDGVCPEDLPALLSAMAQLPPASEFRAQLHLEAIRAVLPLDLPAIESQIGALDIESMKDQNDDSYHALGTLFGAITLLQMQRLTIFGMPQVGLHNQLCWPHPAAQALFARSGSRRTLRTLCIPDVVITEAELLECLAELPALEYLFISDHPSLAAASNVPHLLITDSLLEALTPSLANPADCLLPRLKIVEFRTLGRFSDSALLDFVGGRLTLRDKAGFECAVLWFPGHPRKPDVLTTNYLETWTVEEGLLFICREFDPNEDQ</sequence>
<evidence type="ECO:0000313" key="2">
    <source>
        <dbReference type="EMBL" id="KAJ7618943.1"/>
    </source>
</evidence>
<proteinExistence type="predicted"/>
<keyword evidence="3" id="KW-1185">Reference proteome</keyword>
<dbReference type="InterPro" id="IPR032675">
    <property type="entry name" value="LRR_dom_sf"/>
</dbReference>
<dbReference type="InterPro" id="IPR001810">
    <property type="entry name" value="F-box_dom"/>
</dbReference>